<evidence type="ECO:0000313" key="10">
    <source>
        <dbReference type="Proteomes" id="UP000693970"/>
    </source>
</evidence>
<dbReference type="Pfam" id="PF00153">
    <property type="entry name" value="Mito_carr"/>
    <property type="match status" value="1"/>
</dbReference>
<evidence type="ECO:0000256" key="5">
    <source>
        <dbReference type="ARBA" id="ARBA00022989"/>
    </source>
</evidence>
<evidence type="ECO:0000256" key="3">
    <source>
        <dbReference type="ARBA" id="ARBA00022448"/>
    </source>
</evidence>
<keyword evidence="5" id="KW-1133">Transmembrane helix</keyword>
<feature type="repeat" description="Solcar" evidence="7">
    <location>
        <begin position="179"/>
        <end position="265"/>
    </location>
</feature>
<dbReference type="EMBL" id="JAGRRH010000019">
    <property type="protein sequence ID" value="KAG7349890.1"/>
    <property type="molecule type" value="Genomic_DNA"/>
</dbReference>
<dbReference type="InterPro" id="IPR018108">
    <property type="entry name" value="MCP_transmembrane"/>
</dbReference>
<dbReference type="Proteomes" id="UP000693970">
    <property type="component" value="Unassembled WGS sequence"/>
</dbReference>
<evidence type="ECO:0000256" key="2">
    <source>
        <dbReference type="ARBA" id="ARBA00006375"/>
    </source>
</evidence>
<keyword evidence="10" id="KW-1185">Reference proteome</keyword>
<reference evidence="9" key="2">
    <citation type="submission" date="2021-04" db="EMBL/GenBank/DDBJ databases">
        <authorList>
            <person name="Podell S."/>
        </authorList>
    </citation>
    <scope>NUCLEOTIDE SEQUENCE</scope>
    <source>
        <strain evidence="9">Hildebrandi</strain>
    </source>
</reference>
<evidence type="ECO:0000256" key="4">
    <source>
        <dbReference type="ARBA" id="ARBA00022737"/>
    </source>
</evidence>
<evidence type="ECO:0000256" key="8">
    <source>
        <dbReference type="RuleBase" id="RU000488"/>
    </source>
</evidence>
<dbReference type="GO" id="GO:0031966">
    <property type="term" value="C:mitochondrial membrane"/>
    <property type="evidence" value="ECO:0007669"/>
    <property type="project" value="UniProtKB-SubCell"/>
</dbReference>
<organism evidence="9 10">
    <name type="scientific">Nitzschia inconspicua</name>
    <dbReference type="NCBI Taxonomy" id="303405"/>
    <lineage>
        <taxon>Eukaryota</taxon>
        <taxon>Sar</taxon>
        <taxon>Stramenopiles</taxon>
        <taxon>Ochrophyta</taxon>
        <taxon>Bacillariophyta</taxon>
        <taxon>Bacillariophyceae</taxon>
        <taxon>Bacillariophycidae</taxon>
        <taxon>Bacillariales</taxon>
        <taxon>Bacillariaceae</taxon>
        <taxon>Nitzschia</taxon>
    </lineage>
</organism>
<name>A0A9K3KVC9_9STRA</name>
<evidence type="ECO:0000313" key="9">
    <source>
        <dbReference type="EMBL" id="KAG7349890.1"/>
    </source>
</evidence>
<dbReference type="AlphaFoldDB" id="A0A9K3KVC9"/>
<keyword evidence="6" id="KW-0496">Mitochondrion</keyword>
<comment type="subcellular location">
    <subcellularLocation>
        <location evidence="1">Mitochondrion membrane</location>
        <topology evidence="1">Multi-pass membrane protein</topology>
    </subcellularLocation>
</comment>
<dbReference type="InterPro" id="IPR049563">
    <property type="entry name" value="TXTP-like"/>
</dbReference>
<protein>
    <submittedName>
        <fullName evidence="9">Mitochondrial carrier protein</fullName>
    </submittedName>
</protein>
<evidence type="ECO:0000256" key="6">
    <source>
        <dbReference type="ARBA" id="ARBA00023128"/>
    </source>
</evidence>
<keyword evidence="3 8" id="KW-0813">Transport</keyword>
<dbReference type="PANTHER" id="PTHR45788:SF4">
    <property type="entry name" value="TRICARBOXYLATE TRANSPORT PROTEIN, MITOCHONDRIAL"/>
    <property type="match status" value="1"/>
</dbReference>
<dbReference type="PANTHER" id="PTHR45788">
    <property type="entry name" value="SUCCINATE/FUMARATE MITOCHONDRIAL TRANSPORTER-RELATED"/>
    <property type="match status" value="1"/>
</dbReference>
<gene>
    <name evidence="9" type="ORF">IV203_012487</name>
</gene>
<comment type="similarity">
    <text evidence="2 8">Belongs to the mitochondrial carrier (TC 2.A.29) family.</text>
</comment>
<evidence type="ECO:0000256" key="7">
    <source>
        <dbReference type="PROSITE-ProRule" id="PRU00282"/>
    </source>
</evidence>
<dbReference type="PROSITE" id="PS50920">
    <property type="entry name" value="SOLCAR"/>
    <property type="match status" value="1"/>
</dbReference>
<accession>A0A9K3KVC9</accession>
<keyword evidence="7" id="KW-0472">Membrane</keyword>
<dbReference type="GO" id="GO:0006843">
    <property type="term" value="P:mitochondrial citrate transmembrane transport"/>
    <property type="evidence" value="ECO:0007669"/>
    <property type="project" value="TreeGrafter"/>
</dbReference>
<comment type="caution">
    <text evidence="9">The sequence shown here is derived from an EMBL/GenBank/DDBJ whole genome shotgun (WGS) entry which is preliminary data.</text>
</comment>
<evidence type="ECO:0000256" key="1">
    <source>
        <dbReference type="ARBA" id="ARBA00004225"/>
    </source>
</evidence>
<reference evidence="9" key="1">
    <citation type="journal article" date="2021" name="Sci. Rep.">
        <title>Diploid genomic architecture of Nitzschia inconspicua, an elite biomass production diatom.</title>
        <authorList>
            <person name="Oliver A."/>
            <person name="Podell S."/>
            <person name="Pinowska A."/>
            <person name="Traller J.C."/>
            <person name="Smith S.R."/>
            <person name="McClure R."/>
            <person name="Beliaev A."/>
            <person name="Bohutskyi P."/>
            <person name="Hill E.A."/>
            <person name="Rabines A."/>
            <person name="Zheng H."/>
            <person name="Allen L.Z."/>
            <person name="Kuo A."/>
            <person name="Grigoriev I.V."/>
            <person name="Allen A.E."/>
            <person name="Hazlebeck D."/>
            <person name="Allen E.E."/>
        </authorList>
    </citation>
    <scope>NUCLEOTIDE SEQUENCE</scope>
    <source>
        <strain evidence="9">Hildebrandi</strain>
    </source>
</reference>
<sequence>MSAELDEQQNATVGMTVGMIEVLILQPFNYAKNMVQQQRTISLNPMIMYRGVGANCINMGSCTMIQFAVGGKLKSMVSNQEGNDPNKPLTLGQEMSCGIVAGTMSAVVGSPLELIMIQQQRKGGGVPTRLGDIMQNPVNITRGFVGAAIREALWTCGYLSIPPVVRRTLMESYPDTFDTNDKARVPAALLGGLFACYLTHPFDTIKTCMQGDIEREVYGNFFQTARKISSDSGLRGFYRGATFRYGRMNPFKLFLPRLNLSLSLFSNCSAVFLMDLMREKIGRLMYPQAFTD</sequence>
<dbReference type="GO" id="GO:0071913">
    <property type="term" value="F:citrate secondary active transmembrane transporter activity"/>
    <property type="evidence" value="ECO:0007669"/>
    <property type="project" value="TreeGrafter"/>
</dbReference>
<keyword evidence="7 8" id="KW-0812">Transmembrane</keyword>
<proteinExistence type="inferred from homology"/>
<keyword evidence="4" id="KW-0677">Repeat</keyword>
<dbReference type="OrthoDB" id="44467at2759"/>